<name>A0ABV4CRS1_9BACT</name>
<feature type="domain" description="Glycoside hydrolase family 5" evidence="3">
    <location>
        <begin position="43"/>
        <end position="282"/>
    </location>
</feature>
<accession>A0ABV4CRS1</accession>
<dbReference type="SUPFAM" id="SSF51445">
    <property type="entry name" value="(Trans)glycosidases"/>
    <property type="match status" value="1"/>
</dbReference>
<proteinExistence type="predicted"/>
<keyword evidence="5" id="KW-1185">Reference proteome</keyword>
<gene>
    <name evidence="4" type="ORF">AAK873_00435</name>
</gene>
<keyword evidence="2" id="KW-0326">Glycosidase</keyword>
<evidence type="ECO:0000256" key="1">
    <source>
        <dbReference type="ARBA" id="ARBA00022801"/>
    </source>
</evidence>
<dbReference type="Proteomes" id="UP001565200">
    <property type="component" value="Unassembled WGS sequence"/>
</dbReference>
<evidence type="ECO:0000256" key="2">
    <source>
        <dbReference type="ARBA" id="ARBA00023295"/>
    </source>
</evidence>
<protein>
    <submittedName>
        <fullName evidence="4">Cellulase family glycosylhydrolase</fullName>
    </submittedName>
</protein>
<dbReference type="RefSeq" id="WP_369863025.1">
    <property type="nucleotide sequence ID" value="NZ_JBCLPP010000001.1"/>
</dbReference>
<keyword evidence="1" id="KW-0378">Hydrolase</keyword>
<dbReference type="InterPro" id="IPR001547">
    <property type="entry name" value="Glyco_hydro_5"/>
</dbReference>
<evidence type="ECO:0000259" key="3">
    <source>
        <dbReference type="Pfam" id="PF00150"/>
    </source>
</evidence>
<dbReference type="Gene3D" id="3.20.20.80">
    <property type="entry name" value="Glycosidases"/>
    <property type="match status" value="1"/>
</dbReference>
<evidence type="ECO:0000313" key="4">
    <source>
        <dbReference type="EMBL" id="MEY8244079.1"/>
    </source>
</evidence>
<dbReference type="InterPro" id="IPR018087">
    <property type="entry name" value="Glyco_hydro_5_CS"/>
</dbReference>
<organism evidence="4 5">
    <name type="scientific">Heminiphilus faecis</name>
    <dbReference type="NCBI Taxonomy" id="2601703"/>
    <lineage>
        <taxon>Bacteria</taxon>
        <taxon>Pseudomonadati</taxon>
        <taxon>Bacteroidota</taxon>
        <taxon>Bacteroidia</taxon>
        <taxon>Bacteroidales</taxon>
        <taxon>Muribaculaceae</taxon>
        <taxon>Heminiphilus</taxon>
    </lineage>
</organism>
<reference evidence="4 5" key="1">
    <citation type="submission" date="2024-03" db="EMBL/GenBank/DDBJ databases">
        <title>Mouse gut bacterial collection (mGBC) of GemPharmatech.</title>
        <authorList>
            <person name="He Y."/>
            <person name="Dong L."/>
            <person name="Wu D."/>
            <person name="Gao X."/>
            <person name="Lin Z."/>
        </authorList>
    </citation>
    <scope>NUCLEOTIDE SEQUENCE [LARGE SCALE GENOMIC DNA]</scope>
    <source>
        <strain evidence="4 5">54-13</strain>
    </source>
</reference>
<dbReference type="Gene3D" id="2.60.40.1080">
    <property type="match status" value="1"/>
</dbReference>
<evidence type="ECO:0000313" key="5">
    <source>
        <dbReference type="Proteomes" id="UP001565200"/>
    </source>
</evidence>
<sequence>MEIVANSVIRRVLWVVVFTMTLPASAWDGMSMLELCVDGRYLVDADGNKVNLHGFAQTYSPWFNERGTKWSNYDVNACLRYNMQKIDEILAAGWKMNFLRLHMDPYWSNRPGASVSGENDISAFDFDRFCKYLDAVFVPMAEYAISKGLYVVMRPPGVCPQTIAAGDSYHKYLKKVWSHVAGHERLKNNHHVMFELANEPINIKGTDGTVGSSTQPQFDSLKTFFQEIVDAMRTKGCNNILWIPGLAYQSNYSGYAINPIEGDNIGYAAHAYPGWFGSDAEEPSQELGGVMGGGYEGFRDGWQKQIAPVADFAPLMITEMDWAPAKYDSSWGKGITGEAYGTGFGANFKCIADRSGNVSWLLFTGAELLAKFKDIPGTPGAYTFLNDPEACPWPVYHWYQDYAAGAGQEGEVDHIECRDGNELTILTGGRFPVTINAVYTDGSTRDITMSAGYRSSSHDAVDVSNPGTLYARSDGNALVTVTYTDTHSISHTTELLVTASTFPLTKGLFDPSIWEKGTFDEASGEVTTGKYGFAGWKYNGGADMSAYKYCVVKLGGTYGAGLSFRIFDVDNYWSDPFMADATDKRTVVVKLREMYSDRDRRKLDPSHIYIAGFWSTGGTPFRIEKVYLTNNDDYSEMTAIELPEADGDEPVDVYTLGGVRVRSGVKRSSAAEGLPPGLYVVGREKVIVR</sequence>
<dbReference type="EMBL" id="JBCLPP010000001">
    <property type="protein sequence ID" value="MEY8244079.1"/>
    <property type="molecule type" value="Genomic_DNA"/>
</dbReference>
<dbReference type="InterPro" id="IPR017853">
    <property type="entry name" value="GH"/>
</dbReference>
<dbReference type="PROSITE" id="PS00659">
    <property type="entry name" value="GLYCOSYL_HYDROL_F5"/>
    <property type="match status" value="1"/>
</dbReference>
<dbReference type="Pfam" id="PF00150">
    <property type="entry name" value="Cellulase"/>
    <property type="match status" value="1"/>
</dbReference>
<comment type="caution">
    <text evidence="4">The sequence shown here is derived from an EMBL/GenBank/DDBJ whole genome shotgun (WGS) entry which is preliminary data.</text>
</comment>